<gene>
    <name evidence="1" type="ORF">Ao3042_01004</name>
</gene>
<evidence type="ECO:0000313" key="2">
    <source>
        <dbReference type="Proteomes" id="UP000002812"/>
    </source>
</evidence>
<dbReference type="AlphaFoldDB" id="I8TEQ5"/>
<dbReference type="EMBL" id="AKHY01000215">
    <property type="protein sequence ID" value="EIT72475.1"/>
    <property type="molecule type" value="Genomic_DNA"/>
</dbReference>
<evidence type="ECO:0000313" key="1">
    <source>
        <dbReference type="EMBL" id="EIT72475.1"/>
    </source>
</evidence>
<name>I8TEQ5_ASPO3</name>
<comment type="caution">
    <text evidence="1">The sequence shown here is derived from an EMBL/GenBank/DDBJ whole genome shotgun (WGS) entry which is preliminary data.</text>
</comment>
<dbReference type="Proteomes" id="UP000002812">
    <property type="component" value="Unassembled WGS sequence"/>
</dbReference>
<proteinExistence type="predicted"/>
<dbReference type="HOGENOM" id="CLU_1053677_0_0_1"/>
<reference evidence="1 2" key="1">
    <citation type="journal article" date="2012" name="Eukaryot. Cell">
        <title>Draft genome sequence of Aspergillus oryzae strain 3.042.</title>
        <authorList>
            <person name="Zhao G."/>
            <person name="Yao Y."/>
            <person name="Qi W."/>
            <person name="Wang C."/>
            <person name="Hou L."/>
            <person name="Zeng B."/>
            <person name="Cao X."/>
        </authorList>
    </citation>
    <scope>NUCLEOTIDE SEQUENCE [LARGE SCALE GENOMIC DNA]</scope>
    <source>
        <strain evidence="1 2">3.042</strain>
    </source>
</reference>
<accession>I8TEQ5</accession>
<protein>
    <submittedName>
        <fullName evidence="1">Uncharacterized protein</fullName>
    </submittedName>
</protein>
<reference evidence="2" key="2">
    <citation type="submission" date="2012-06" db="EMBL/GenBank/DDBJ databases">
        <title>Comparative genomic analyses of Aspergillus oryzae 3.042 and A. oryzae RIB40 for soy-sauce fermentation.</title>
        <authorList>
            <person name="Zhao G."/>
            <person name="Hou L."/>
            <person name="Wang C."/>
            <person name="Cao X."/>
        </authorList>
    </citation>
    <scope>NUCLEOTIDE SEQUENCE [LARGE SCALE GENOMIC DNA]</scope>
    <source>
        <strain evidence="2">3.042</strain>
    </source>
</reference>
<organism evidence="1 2">
    <name type="scientific">Aspergillus oryzae (strain 3.042)</name>
    <name type="common">Yellow koji mold</name>
    <dbReference type="NCBI Taxonomy" id="1160506"/>
    <lineage>
        <taxon>Eukaryota</taxon>
        <taxon>Fungi</taxon>
        <taxon>Dikarya</taxon>
        <taxon>Ascomycota</taxon>
        <taxon>Pezizomycotina</taxon>
        <taxon>Eurotiomycetes</taxon>
        <taxon>Eurotiomycetidae</taxon>
        <taxon>Eurotiales</taxon>
        <taxon>Aspergillaceae</taxon>
        <taxon>Aspergillus</taxon>
        <taxon>Aspergillus subgen. Circumdati</taxon>
    </lineage>
</organism>
<sequence>MFNEKVPGHFSQLKGDLAEILEQYHRRAIALVERRSVTKESKDMLDKALSICCKSMGEQLGSLEQSMISKQKEINRMFAETIRTKLMPTYEECAEQKGESLHPTMHRILSSDLIPQVLAPSPEGARNSVNMLQTSARRVTKGLTSLLESTGADIEALIDTTVDQVSRDYRIAIIDPRVRKLSQQQIELKNKITNIIQTAETEVHLDQHLGLSNHQELSAEILKHEGVANIKDENMQA</sequence>